<dbReference type="CDD" id="cd18161">
    <property type="entry name" value="REC_hyHK_blue-like"/>
    <property type="match status" value="1"/>
</dbReference>
<dbReference type="PROSITE" id="PS50112">
    <property type="entry name" value="PAS"/>
    <property type="match status" value="1"/>
</dbReference>
<feature type="domain" description="Response regulatory" evidence="6">
    <location>
        <begin position="598"/>
        <end position="713"/>
    </location>
</feature>
<evidence type="ECO:0000256" key="4">
    <source>
        <dbReference type="PROSITE-ProRule" id="PRU00169"/>
    </source>
</evidence>
<dbReference type="InterPro" id="IPR003594">
    <property type="entry name" value="HATPase_dom"/>
</dbReference>
<dbReference type="PROSITE" id="PS50113">
    <property type="entry name" value="PAC"/>
    <property type="match status" value="1"/>
</dbReference>
<dbReference type="OrthoDB" id="7284568at2"/>
<dbReference type="Pfam" id="PF08448">
    <property type="entry name" value="PAS_4"/>
    <property type="match status" value="1"/>
</dbReference>
<protein>
    <recommendedName>
        <fullName evidence="2">histidine kinase</fullName>
        <ecNumber evidence="2">2.7.13.3</ecNumber>
    </recommendedName>
</protein>
<evidence type="ECO:0000313" key="9">
    <source>
        <dbReference type="EMBL" id="RAK58253.1"/>
    </source>
</evidence>
<dbReference type="GO" id="GO:0000155">
    <property type="term" value="F:phosphorelay sensor kinase activity"/>
    <property type="evidence" value="ECO:0007669"/>
    <property type="project" value="InterPro"/>
</dbReference>
<dbReference type="Gene3D" id="2.10.70.100">
    <property type="match status" value="1"/>
</dbReference>
<dbReference type="Gene3D" id="3.30.450.20">
    <property type="entry name" value="PAS domain"/>
    <property type="match status" value="3"/>
</dbReference>
<dbReference type="InterPro" id="IPR013655">
    <property type="entry name" value="PAS_fold_3"/>
</dbReference>
<dbReference type="SMART" id="SM00387">
    <property type="entry name" value="HATPase_c"/>
    <property type="match status" value="1"/>
</dbReference>
<dbReference type="AlphaFoldDB" id="A0A328AT29"/>
<comment type="caution">
    <text evidence="9">The sequence shown here is derived from an EMBL/GenBank/DDBJ whole genome shotgun (WGS) entry which is preliminary data.</text>
</comment>
<dbReference type="InterPro" id="IPR003661">
    <property type="entry name" value="HisK_dim/P_dom"/>
</dbReference>
<dbReference type="SMART" id="SM00448">
    <property type="entry name" value="REC"/>
    <property type="match status" value="1"/>
</dbReference>
<dbReference type="InterPro" id="IPR036097">
    <property type="entry name" value="HisK_dim/P_sf"/>
</dbReference>
<dbReference type="InterPro" id="IPR005467">
    <property type="entry name" value="His_kinase_dom"/>
</dbReference>
<dbReference type="Gene3D" id="3.40.50.2300">
    <property type="match status" value="1"/>
</dbReference>
<dbReference type="Pfam" id="PF00072">
    <property type="entry name" value="Response_reg"/>
    <property type="match status" value="1"/>
</dbReference>
<dbReference type="InterPro" id="IPR001789">
    <property type="entry name" value="Sig_transdc_resp-reg_receiver"/>
</dbReference>
<feature type="domain" description="PAS" evidence="7">
    <location>
        <begin position="223"/>
        <end position="294"/>
    </location>
</feature>
<dbReference type="InterPro" id="IPR035965">
    <property type="entry name" value="PAS-like_dom_sf"/>
</dbReference>
<dbReference type="CDD" id="cd16919">
    <property type="entry name" value="HATPase_CckA-like"/>
    <property type="match status" value="1"/>
</dbReference>
<dbReference type="Pfam" id="PF08447">
    <property type="entry name" value="PAS_3"/>
    <property type="match status" value="1"/>
</dbReference>
<keyword evidence="9" id="KW-0418">Kinase</keyword>
<comment type="catalytic activity">
    <reaction evidence="1">
        <text>ATP + protein L-histidine = ADP + protein N-phospho-L-histidine.</text>
        <dbReference type="EC" id="2.7.13.3"/>
    </reaction>
</comment>
<dbReference type="SUPFAM" id="SSF55874">
    <property type="entry name" value="ATPase domain of HSP90 chaperone/DNA topoisomerase II/histidine kinase"/>
    <property type="match status" value="1"/>
</dbReference>
<dbReference type="SMART" id="SM00388">
    <property type="entry name" value="HisKA"/>
    <property type="match status" value="1"/>
</dbReference>
<dbReference type="CDD" id="cd00130">
    <property type="entry name" value="PAS"/>
    <property type="match status" value="2"/>
</dbReference>
<evidence type="ECO:0000259" key="8">
    <source>
        <dbReference type="PROSITE" id="PS50113"/>
    </source>
</evidence>
<keyword evidence="10" id="KW-1185">Reference proteome</keyword>
<keyword evidence="3 4" id="KW-0597">Phosphoprotein</keyword>
<feature type="domain" description="PAC" evidence="8">
    <location>
        <begin position="158"/>
        <end position="211"/>
    </location>
</feature>
<name>A0A328AT29_9CAUL</name>
<evidence type="ECO:0000259" key="7">
    <source>
        <dbReference type="PROSITE" id="PS50112"/>
    </source>
</evidence>
<dbReference type="CDD" id="cd00082">
    <property type="entry name" value="HisKA"/>
    <property type="match status" value="1"/>
</dbReference>
<dbReference type="InterPro" id="IPR000700">
    <property type="entry name" value="PAS-assoc_C"/>
</dbReference>
<dbReference type="Gene3D" id="3.30.565.10">
    <property type="entry name" value="Histidine kinase-like ATPase, C-terminal domain"/>
    <property type="match status" value="1"/>
</dbReference>
<dbReference type="PROSITE" id="PS50110">
    <property type="entry name" value="RESPONSE_REGULATORY"/>
    <property type="match status" value="1"/>
</dbReference>
<accession>A0A328AT29</accession>
<dbReference type="InterPro" id="IPR000014">
    <property type="entry name" value="PAS"/>
</dbReference>
<evidence type="ECO:0000259" key="6">
    <source>
        <dbReference type="PROSITE" id="PS50110"/>
    </source>
</evidence>
<dbReference type="InterPro" id="IPR011006">
    <property type="entry name" value="CheY-like_superfamily"/>
</dbReference>
<dbReference type="SUPFAM" id="SSF47384">
    <property type="entry name" value="Homodimeric domain of signal transducing histidine kinase"/>
    <property type="match status" value="1"/>
</dbReference>
<reference evidence="10" key="1">
    <citation type="submission" date="2018-05" db="EMBL/GenBank/DDBJ databases">
        <authorList>
            <person name="Li X."/>
        </authorList>
    </citation>
    <scope>NUCLEOTIDE SEQUENCE [LARGE SCALE GENOMIC DNA]</scope>
    <source>
        <strain evidence="10">YIM 73061</strain>
    </source>
</reference>
<dbReference type="PANTHER" id="PTHR43065:SF42">
    <property type="entry name" value="TWO-COMPONENT SENSOR PPRA"/>
    <property type="match status" value="1"/>
</dbReference>
<dbReference type="Proteomes" id="UP000249725">
    <property type="component" value="Unassembled WGS sequence"/>
</dbReference>
<dbReference type="Pfam" id="PF00512">
    <property type="entry name" value="HisKA"/>
    <property type="match status" value="1"/>
</dbReference>
<keyword evidence="9" id="KW-0808">Transferase</keyword>
<evidence type="ECO:0000256" key="1">
    <source>
        <dbReference type="ARBA" id="ARBA00000085"/>
    </source>
</evidence>
<dbReference type="PRINTS" id="PR00344">
    <property type="entry name" value="BCTRLSENSOR"/>
</dbReference>
<dbReference type="InterPro" id="IPR004358">
    <property type="entry name" value="Sig_transdc_His_kin-like_C"/>
</dbReference>
<dbReference type="PANTHER" id="PTHR43065">
    <property type="entry name" value="SENSOR HISTIDINE KINASE"/>
    <property type="match status" value="1"/>
</dbReference>
<proteinExistence type="predicted"/>
<dbReference type="SMART" id="SM00091">
    <property type="entry name" value="PAS"/>
    <property type="match status" value="2"/>
</dbReference>
<evidence type="ECO:0000256" key="2">
    <source>
        <dbReference type="ARBA" id="ARBA00012438"/>
    </source>
</evidence>
<dbReference type="InterPro" id="IPR036890">
    <property type="entry name" value="HATPase_C_sf"/>
</dbReference>
<evidence type="ECO:0000259" key="5">
    <source>
        <dbReference type="PROSITE" id="PS50109"/>
    </source>
</evidence>
<feature type="domain" description="Histidine kinase" evidence="5">
    <location>
        <begin position="352"/>
        <end position="577"/>
    </location>
</feature>
<evidence type="ECO:0000256" key="3">
    <source>
        <dbReference type="ARBA" id="ARBA00022553"/>
    </source>
</evidence>
<organism evidence="9 10">
    <name type="scientific">Phenylobacterium deserti</name>
    <dbReference type="NCBI Taxonomy" id="1914756"/>
    <lineage>
        <taxon>Bacteria</taxon>
        <taxon>Pseudomonadati</taxon>
        <taxon>Pseudomonadota</taxon>
        <taxon>Alphaproteobacteria</taxon>
        <taxon>Caulobacterales</taxon>
        <taxon>Caulobacteraceae</taxon>
        <taxon>Phenylobacterium</taxon>
    </lineage>
</organism>
<dbReference type="EMBL" id="QFYR01000001">
    <property type="protein sequence ID" value="RAK58253.1"/>
    <property type="molecule type" value="Genomic_DNA"/>
</dbReference>
<dbReference type="InterPro" id="IPR001610">
    <property type="entry name" value="PAC"/>
</dbReference>
<dbReference type="SUPFAM" id="SSF52172">
    <property type="entry name" value="CheY-like"/>
    <property type="match status" value="1"/>
</dbReference>
<dbReference type="PROSITE" id="PS50109">
    <property type="entry name" value="HIS_KIN"/>
    <property type="match status" value="1"/>
</dbReference>
<dbReference type="NCBIfam" id="TIGR00229">
    <property type="entry name" value="sensory_box"/>
    <property type="match status" value="2"/>
</dbReference>
<sequence>MGLDVAEAAAGLAAERFFQRVLHEDRMRLRIAIAAVGHGAEVFARDFRVAAPDGVRWLSARGRAEHTPDTPIRFTGVLIDISEQKRTEERLRVAQSAGGVGTFEYVEGFGTASVSDQFCRLLGLHPADALPVRTINGLVHPHDPPLISAYTSEVDAPIEAELRIRRADTGAERWLALRGERRPSGDGVGVSFVGAIYDITAAKAAEAKLREMAATLEQRVEARTQERDRLWNNSRDLFAVLNPAGVYQAVNPAWSALLGLSEDEVVGRHFSEFVHPDDLMGAEDHWTERAVLADRDARMRSKEHGWRWFNWTVIPAGNDFYATGRDVNERKQLEDQLRQSQKMEAVGQLTGGLAHDFNNMLTGVLGGLDMVRRRIGQGRVAEAERFIDAAVSSAERAAALTHRLLAFSRRQTLDPQAVNVNQLISSMADMLRRTLGERVDLAVVLQPDLWTALIDANQLESALLNLAINARDAMPDGGKLTLETSNIHLDRPLAAGSDQLPPGDYLMVGVSDTGTGMPEHVIARAFDPFFTTKPLGQGTGLGLSMVYGFAHQSGGHVSIYSAPGLGTTVKLYLPRHLADTPAAQVSNRGEAPGGAGETVLVVEDEPAVRAVIVELLNELGYQTLEVADTDSALKILHSSRQIDLLISDVGLPGLNGRQLADVARQSRPDLPVLFITGYAAGAARRSEFLAPGMEMISKPFAVDALALKIRAMIGS</sequence>
<dbReference type="SUPFAM" id="SSF55785">
    <property type="entry name" value="PYP-like sensor domain (PAS domain)"/>
    <property type="match status" value="3"/>
</dbReference>
<dbReference type="Gene3D" id="1.10.287.130">
    <property type="match status" value="1"/>
</dbReference>
<feature type="modified residue" description="4-aspartylphosphate" evidence="4">
    <location>
        <position position="648"/>
    </location>
</feature>
<gene>
    <name evidence="9" type="ORF">DJ018_06320</name>
</gene>
<evidence type="ECO:0000313" key="10">
    <source>
        <dbReference type="Proteomes" id="UP000249725"/>
    </source>
</evidence>
<dbReference type="Pfam" id="PF02518">
    <property type="entry name" value="HATPase_c"/>
    <property type="match status" value="1"/>
</dbReference>
<dbReference type="SMART" id="SM00086">
    <property type="entry name" value="PAC"/>
    <property type="match status" value="3"/>
</dbReference>
<dbReference type="InterPro" id="IPR013656">
    <property type="entry name" value="PAS_4"/>
</dbReference>
<dbReference type="EC" id="2.7.13.3" evidence="2"/>